<feature type="transmembrane region" description="Helical" evidence="1">
    <location>
        <begin position="49"/>
        <end position="67"/>
    </location>
</feature>
<feature type="transmembrane region" description="Helical" evidence="1">
    <location>
        <begin position="21"/>
        <end position="43"/>
    </location>
</feature>
<evidence type="ECO:0000313" key="2">
    <source>
        <dbReference type="EMBL" id="NKX43400.1"/>
    </source>
</evidence>
<keyword evidence="1" id="KW-0472">Membrane</keyword>
<name>A0A7X6GVZ8_9RHOB</name>
<dbReference type="Proteomes" id="UP000526408">
    <property type="component" value="Unassembled WGS sequence"/>
</dbReference>
<proteinExistence type="predicted"/>
<sequence>MARRKDHDPDEVLATIDPHPVRRVFTTGVTGVLGALLVYVAAATPPADLVWLVFLVVLGLFCLWLSWRVWTATAVRLELTRRELRETGGRVLFSIDEVDSVDRSIFAFKPAGGFLVRLKAPTARGRVYAPALWWRSGKRVAVGGATAGSQAKPVADLISVMLAERDGKLPRRPR</sequence>
<reference evidence="2 3" key="1">
    <citation type="submission" date="2020-04" db="EMBL/GenBank/DDBJ databases">
        <authorList>
            <person name="Yoon J."/>
        </authorList>
    </citation>
    <scope>NUCLEOTIDE SEQUENCE [LARGE SCALE GENOMIC DNA]</scope>
    <source>
        <strain evidence="2 3">KMU-115</strain>
    </source>
</reference>
<organism evidence="2 3">
    <name type="scientific">Roseicyclus persicicus</name>
    <dbReference type="NCBI Taxonomy" id="2650661"/>
    <lineage>
        <taxon>Bacteria</taxon>
        <taxon>Pseudomonadati</taxon>
        <taxon>Pseudomonadota</taxon>
        <taxon>Alphaproteobacteria</taxon>
        <taxon>Rhodobacterales</taxon>
        <taxon>Roseobacteraceae</taxon>
        <taxon>Roseicyclus</taxon>
    </lineage>
</organism>
<accession>A0A7X6GVZ8</accession>
<dbReference type="EMBL" id="JAAZQQ010000001">
    <property type="protein sequence ID" value="NKX43400.1"/>
    <property type="molecule type" value="Genomic_DNA"/>
</dbReference>
<dbReference type="AlphaFoldDB" id="A0A7X6GVZ8"/>
<protein>
    <recommendedName>
        <fullName evidence="4">PH domain-containing protein</fullName>
    </recommendedName>
</protein>
<evidence type="ECO:0008006" key="4">
    <source>
        <dbReference type="Google" id="ProtNLM"/>
    </source>
</evidence>
<keyword evidence="1" id="KW-0812">Transmembrane</keyword>
<evidence type="ECO:0000313" key="3">
    <source>
        <dbReference type="Proteomes" id="UP000526408"/>
    </source>
</evidence>
<dbReference type="RefSeq" id="WP_168621770.1">
    <property type="nucleotide sequence ID" value="NZ_JAAZQQ010000001.1"/>
</dbReference>
<keyword evidence="1" id="KW-1133">Transmembrane helix</keyword>
<comment type="caution">
    <text evidence="2">The sequence shown here is derived from an EMBL/GenBank/DDBJ whole genome shotgun (WGS) entry which is preliminary data.</text>
</comment>
<keyword evidence="3" id="KW-1185">Reference proteome</keyword>
<evidence type="ECO:0000256" key="1">
    <source>
        <dbReference type="SAM" id="Phobius"/>
    </source>
</evidence>
<gene>
    <name evidence="2" type="ORF">HCU73_02265</name>
</gene>